<evidence type="ECO:0000256" key="1">
    <source>
        <dbReference type="SAM" id="SignalP"/>
    </source>
</evidence>
<dbReference type="AlphaFoldDB" id="A0A2W5FV38"/>
<proteinExistence type="predicted"/>
<name>A0A2W5FV38_9BURK</name>
<dbReference type="EMBL" id="QFOD01000006">
    <property type="protein sequence ID" value="PZP33439.1"/>
    <property type="molecule type" value="Genomic_DNA"/>
</dbReference>
<organism evidence="2 3">
    <name type="scientific">Roseateles depolymerans</name>
    <dbReference type="NCBI Taxonomy" id="76731"/>
    <lineage>
        <taxon>Bacteria</taxon>
        <taxon>Pseudomonadati</taxon>
        <taxon>Pseudomonadota</taxon>
        <taxon>Betaproteobacteria</taxon>
        <taxon>Burkholderiales</taxon>
        <taxon>Sphaerotilaceae</taxon>
        <taxon>Roseateles</taxon>
    </lineage>
</organism>
<gene>
    <name evidence="2" type="ORF">DI603_08730</name>
</gene>
<feature type="chain" id="PRO_5015889512" evidence="1">
    <location>
        <begin position="22"/>
        <end position="164"/>
    </location>
</feature>
<accession>A0A2W5FV38</accession>
<dbReference type="Proteomes" id="UP000249633">
    <property type="component" value="Unassembled WGS sequence"/>
</dbReference>
<sequence length="164" mass="16936">MFHRFAGLLVALLVCHGAALAQQSSPLAPVPADRTIRGLGESFPAARNISLSADFAVYRFTKDGLDYLQVNRLDGTVLTVLALATKDALVLPIGTLPAARVAVVGRSSPAAREATAGATAAGSCPCGSQVVYDGPDATIVVVTDSNGQIVQVVVINKKNQNVPQ</sequence>
<reference evidence="2 3" key="1">
    <citation type="submission" date="2017-08" db="EMBL/GenBank/DDBJ databases">
        <title>Infants hospitalized years apart are colonized by the same room-sourced microbial strains.</title>
        <authorList>
            <person name="Brooks B."/>
            <person name="Olm M.R."/>
            <person name="Firek B.A."/>
            <person name="Baker R."/>
            <person name="Thomas B.C."/>
            <person name="Morowitz M.J."/>
            <person name="Banfield J.F."/>
        </authorList>
    </citation>
    <scope>NUCLEOTIDE SEQUENCE [LARGE SCALE GENOMIC DNA]</scope>
    <source>
        <strain evidence="2">S2_012_000_R2_81</strain>
    </source>
</reference>
<keyword evidence="1" id="KW-0732">Signal</keyword>
<feature type="signal peptide" evidence="1">
    <location>
        <begin position="1"/>
        <end position="21"/>
    </location>
</feature>
<evidence type="ECO:0000313" key="3">
    <source>
        <dbReference type="Proteomes" id="UP000249633"/>
    </source>
</evidence>
<protein>
    <submittedName>
        <fullName evidence="2">Uncharacterized protein</fullName>
    </submittedName>
</protein>
<evidence type="ECO:0000313" key="2">
    <source>
        <dbReference type="EMBL" id="PZP33439.1"/>
    </source>
</evidence>
<comment type="caution">
    <text evidence="2">The sequence shown here is derived from an EMBL/GenBank/DDBJ whole genome shotgun (WGS) entry which is preliminary data.</text>
</comment>